<comment type="caution">
    <text evidence="2">The sequence shown here is derived from an EMBL/GenBank/DDBJ whole genome shotgun (WGS) entry which is preliminary data.</text>
</comment>
<keyword evidence="1" id="KW-1133">Transmembrane helix</keyword>
<name>A0A9X3K978_MEDGN</name>
<evidence type="ECO:0000313" key="2">
    <source>
        <dbReference type="EMBL" id="MCZ7693457.1"/>
    </source>
</evidence>
<dbReference type="RefSeq" id="WP_269762485.1">
    <property type="nucleotide sequence ID" value="NZ_JAPZEC010000003.1"/>
</dbReference>
<dbReference type="EMBL" id="JAPZED010000003">
    <property type="protein sequence ID" value="MCZ7693457.1"/>
    <property type="molecule type" value="Genomic_DNA"/>
</dbReference>
<gene>
    <name evidence="2" type="ORF">O8D18_05305</name>
</gene>
<reference evidence="2" key="1">
    <citation type="submission" date="2022-12" db="EMBL/GenBank/DDBJ databases">
        <title>Genome of R. gnavus strain RSHDN_123.</title>
        <authorList>
            <person name="Abdugheni R."/>
        </authorList>
    </citation>
    <scope>NUCLEOTIDE SEQUENCE</scope>
    <source>
        <strain evidence="2">RSHDN_123</strain>
    </source>
</reference>
<proteinExistence type="predicted"/>
<protein>
    <submittedName>
        <fullName evidence="2">DUF2178 domain-containing protein</fullName>
    </submittedName>
</protein>
<keyword evidence="1" id="KW-0472">Membrane</keyword>
<feature type="transmembrane region" description="Helical" evidence="1">
    <location>
        <begin position="6"/>
        <end position="27"/>
    </location>
</feature>
<feature type="transmembrane region" description="Helical" evidence="1">
    <location>
        <begin position="48"/>
        <end position="67"/>
    </location>
</feature>
<evidence type="ECO:0000313" key="3">
    <source>
        <dbReference type="Proteomes" id="UP001148455"/>
    </source>
</evidence>
<feature type="transmembrane region" description="Helical" evidence="1">
    <location>
        <begin position="79"/>
        <end position="100"/>
    </location>
</feature>
<accession>A0A9X3K978</accession>
<keyword evidence="1" id="KW-0812">Transmembrane</keyword>
<evidence type="ECO:0000256" key="1">
    <source>
        <dbReference type="SAM" id="Phobius"/>
    </source>
</evidence>
<sequence length="104" mass="11867">MNEQTIILIFLVMALGITLWLYILKAIKQVNYKGDERWKLIQLKANNAANLAHSILIVLIAVLPLFISMQTTVTLQRVSIFALLYIGIRNLIELVATIYLDKQL</sequence>
<organism evidence="2 3">
    <name type="scientific">Mediterraneibacter gnavus</name>
    <name type="common">Ruminococcus gnavus</name>
    <dbReference type="NCBI Taxonomy" id="33038"/>
    <lineage>
        <taxon>Bacteria</taxon>
        <taxon>Bacillati</taxon>
        <taxon>Bacillota</taxon>
        <taxon>Clostridia</taxon>
        <taxon>Lachnospirales</taxon>
        <taxon>Lachnospiraceae</taxon>
        <taxon>Mediterraneibacter</taxon>
    </lineage>
</organism>
<dbReference type="Proteomes" id="UP001148455">
    <property type="component" value="Unassembled WGS sequence"/>
</dbReference>
<dbReference type="AlphaFoldDB" id="A0A9X3K978"/>